<feature type="coiled-coil region" evidence="5">
    <location>
        <begin position="102"/>
        <end position="231"/>
    </location>
</feature>
<evidence type="ECO:0000256" key="1">
    <source>
        <dbReference type="ARBA" id="ARBA00022723"/>
    </source>
</evidence>
<dbReference type="EMBL" id="MU157840">
    <property type="protein sequence ID" value="KAF9530318.1"/>
    <property type="molecule type" value="Genomic_DNA"/>
</dbReference>
<dbReference type="InterPro" id="IPR017907">
    <property type="entry name" value="Znf_RING_CS"/>
</dbReference>
<evidence type="ECO:0000256" key="3">
    <source>
        <dbReference type="ARBA" id="ARBA00022833"/>
    </source>
</evidence>
<proteinExistence type="predicted"/>
<dbReference type="InterPro" id="IPR027370">
    <property type="entry name" value="Znf-RING_euk"/>
</dbReference>
<dbReference type="AlphaFoldDB" id="A0A9P6EIJ2"/>
<dbReference type="SMART" id="SM00184">
    <property type="entry name" value="RING"/>
    <property type="match status" value="1"/>
</dbReference>
<feature type="domain" description="RING-type" evidence="6">
    <location>
        <begin position="4"/>
        <end position="47"/>
    </location>
</feature>
<evidence type="ECO:0000313" key="8">
    <source>
        <dbReference type="Proteomes" id="UP000807306"/>
    </source>
</evidence>
<gene>
    <name evidence="7" type="ORF">CPB83DRAFT_810589</name>
</gene>
<dbReference type="InterPro" id="IPR001841">
    <property type="entry name" value="Znf_RING"/>
</dbReference>
<keyword evidence="3" id="KW-0862">Zinc</keyword>
<keyword evidence="8" id="KW-1185">Reference proteome</keyword>
<evidence type="ECO:0000256" key="5">
    <source>
        <dbReference type="SAM" id="Coils"/>
    </source>
</evidence>
<keyword evidence="5" id="KW-0175">Coiled coil</keyword>
<dbReference type="Gene3D" id="3.30.40.10">
    <property type="entry name" value="Zinc/RING finger domain, C3HC4 (zinc finger)"/>
    <property type="match status" value="1"/>
</dbReference>
<dbReference type="Pfam" id="PF13445">
    <property type="entry name" value="zf-RING_UBOX"/>
    <property type="match status" value="1"/>
</dbReference>
<dbReference type="PROSITE" id="PS00518">
    <property type="entry name" value="ZF_RING_1"/>
    <property type="match status" value="1"/>
</dbReference>
<name>A0A9P6EIJ2_9AGAR</name>
<evidence type="ECO:0000259" key="6">
    <source>
        <dbReference type="PROSITE" id="PS50089"/>
    </source>
</evidence>
<dbReference type="SUPFAM" id="SSF57850">
    <property type="entry name" value="RING/U-box"/>
    <property type="match status" value="1"/>
</dbReference>
<dbReference type="GO" id="GO:0008270">
    <property type="term" value="F:zinc ion binding"/>
    <property type="evidence" value="ECO:0007669"/>
    <property type="project" value="UniProtKB-KW"/>
</dbReference>
<keyword evidence="1" id="KW-0479">Metal-binding</keyword>
<dbReference type="OrthoDB" id="6270329at2759"/>
<keyword evidence="2 4" id="KW-0863">Zinc-finger</keyword>
<comment type="caution">
    <text evidence="7">The sequence shown here is derived from an EMBL/GenBank/DDBJ whole genome shotgun (WGS) entry which is preliminary data.</text>
</comment>
<dbReference type="PANTHER" id="PTHR23327">
    <property type="entry name" value="RING FINGER PROTEIN 127"/>
    <property type="match status" value="1"/>
</dbReference>
<protein>
    <recommendedName>
        <fullName evidence="6">RING-type domain-containing protein</fullName>
    </recommendedName>
</protein>
<evidence type="ECO:0000256" key="2">
    <source>
        <dbReference type="ARBA" id="ARBA00022771"/>
    </source>
</evidence>
<organism evidence="7 8">
    <name type="scientific">Crepidotus variabilis</name>
    <dbReference type="NCBI Taxonomy" id="179855"/>
    <lineage>
        <taxon>Eukaryota</taxon>
        <taxon>Fungi</taxon>
        <taxon>Dikarya</taxon>
        <taxon>Basidiomycota</taxon>
        <taxon>Agaricomycotina</taxon>
        <taxon>Agaricomycetes</taxon>
        <taxon>Agaricomycetidae</taxon>
        <taxon>Agaricales</taxon>
        <taxon>Agaricineae</taxon>
        <taxon>Crepidotaceae</taxon>
        <taxon>Crepidotus</taxon>
    </lineage>
</organism>
<accession>A0A9P6EIJ2</accession>
<dbReference type="PROSITE" id="PS50089">
    <property type="entry name" value="ZF_RING_2"/>
    <property type="match status" value="1"/>
</dbReference>
<evidence type="ECO:0000313" key="7">
    <source>
        <dbReference type="EMBL" id="KAF9530318.1"/>
    </source>
</evidence>
<dbReference type="Proteomes" id="UP000807306">
    <property type="component" value="Unassembled WGS sequence"/>
</dbReference>
<sequence length="299" mass="33927">MSHCSICISSCTDPVSLPCGHIYCRQCIASYATTHRTALTAKCPKCREPFHLSALFGRLSIQTGCLKALSFTVTPDLSHIATKFHPFVTPPVRRVYIDNAEQTRLEQKSQELEQRIAFYSNSDKSLTERYEALAAVVDGHRQGERDANNRIMELEQVIQGLEDGQAEQVKQHTEETKEYRKQVAQLTTSNITLSRSNGDLRSKFSKSRKQIEKYESEKKGFQKRIEELITLTSLVYPSQRISGNPLFGNTLVHDEAKTNTESWGILDQPFYTPTRLYLTGRNVSESANQTSSSTRQTFY</sequence>
<dbReference type="InterPro" id="IPR013083">
    <property type="entry name" value="Znf_RING/FYVE/PHD"/>
</dbReference>
<reference evidence="7" key="1">
    <citation type="submission" date="2020-11" db="EMBL/GenBank/DDBJ databases">
        <authorList>
            <consortium name="DOE Joint Genome Institute"/>
            <person name="Ahrendt S."/>
            <person name="Riley R."/>
            <person name="Andreopoulos W."/>
            <person name="Labutti K."/>
            <person name="Pangilinan J."/>
            <person name="Ruiz-Duenas F.J."/>
            <person name="Barrasa J.M."/>
            <person name="Sanchez-Garcia M."/>
            <person name="Camarero S."/>
            <person name="Miyauchi S."/>
            <person name="Serrano A."/>
            <person name="Linde D."/>
            <person name="Babiker R."/>
            <person name="Drula E."/>
            <person name="Ayuso-Fernandez I."/>
            <person name="Pacheco R."/>
            <person name="Padilla G."/>
            <person name="Ferreira P."/>
            <person name="Barriuso J."/>
            <person name="Kellner H."/>
            <person name="Castanera R."/>
            <person name="Alfaro M."/>
            <person name="Ramirez L."/>
            <person name="Pisabarro A.G."/>
            <person name="Kuo A."/>
            <person name="Tritt A."/>
            <person name="Lipzen A."/>
            <person name="He G."/>
            <person name="Yan M."/>
            <person name="Ng V."/>
            <person name="Cullen D."/>
            <person name="Martin F."/>
            <person name="Rosso M.-N."/>
            <person name="Henrissat B."/>
            <person name="Hibbett D."/>
            <person name="Martinez A.T."/>
            <person name="Grigoriev I.V."/>
        </authorList>
    </citation>
    <scope>NUCLEOTIDE SEQUENCE</scope>
    <source>
        <strain evidence="7">CBS 506.95</strain>
    </source>
</reference>
<evidence type="ECO:0000256" key="4">
    <source>
        <dbReference type="PROSITE-ProRule" id="PRU00175"/>
    </source>
</evidence>